<organism evidence="2 3">
    <name type="scientific">Pseudozyma hubeiensis (strain SY62)</name>
    <name type="common">Yeast</name>
    <dbReference type="NCBI Taxonomy" id="1305764"/>
    <lineage>
        <taxon>Eukaryota</taxon>
        <taxon>Fungi</taxon>
        <taxon>Dikarya</taxon>
        <taxon>Basidiomycota</taxon>
        <taxon>Ustilaginomycotina</taxon>
        <taxon>Ustilaginomycetes</taxon>
        <taxon>Ustilaginales</taxon>
        <taxon>Ustilaginaceae</taxon>
        <taxon>Pseudozyma</taxon>
    </lineage>
</organism>
<sequence>MKVVFLFSSHRIHTQSRFVYVELVTILALVAACVLEVIERVVKVTLLDSAFELPVEIGAAVTIAININATSKTRLALDRLAILGFSSTEADIVDDGCSLADGGCDGGEEALWWASSGNEFVDVRRTTILAEPQGTENHRQVYSCAPRNWNSISTPQFRSEAERSHRSLTSDSAEGQR</sequence>
<dbReference type="Proteomes" id="UP000014071">
    <property type="component" value="Unassembled WGS sequence"/>
</dbReference>
<reference evidence="3" key="1">
    <citation type="journal article" date="2013" name="Genome Announc.">
        <title>Draft genome sequence of the basidiomycetous yeast-like fungus Pseudozyma hubeiensis SY62, which produces an abundant amount of the biosurfactant mannosylerythritol lipids.</title>
        <authorList>
            <person name="Konishi M."/>
            <person name="Hatada Y."/>
            <person name="Horiuchi J."/>
        </authorList>
    </citation>
    <scope>NUCLEOTIDE SEQUENCE [LARGE SCALE GENOMIC DNA]</scope>
    <source>
        <strain evidence="3">SY62</strain>
    </source>
</reference>
<proteinExistence type="predicted"/>
<evidence type="ECO:0000256" key="1">
    <source>
        <dbReference type="SAM" id="MobiDB-lite"/>
    </source>
</evidence>
<feature type="region of interest" description="Disordered" evidence="1">
    <location>
        <begin position="156"/>
        <end position="177"/>
    </location>
</feature>
<feature type="compositionally biased region" description="Polar residues" evidence="1">
    <location>
        <begin position="167"/>
        <end position="177"/>
    </location>
</feature>
<name>R9P8C9_PSEHS</name>
<dbReference type="AlphaFoldDB" id="R9P8C9"/>
<dbReference type="RefSeq" id="XP_012187902.1">
    <property type="nucleotide sequence ID" value="XM_012332512.1"/>
</dbReference>
<dbReference type="EMBL" id="DF238783">
    <property type="protein sequence ID" value="GAC94315.1"/>
    <property type="molecule type" value="Genomic_DNA"/>
</dbReference>
<dbReference type="PROSITE" id="PS51257">
    <property type="entry name" value="PROKAR_LIPOPROTEIN"/>
    <property type="match status" value="1"/>
</dbReference>
<keyword evidence="3" id="KW-1185">Reference proteome</keyword>
<dbReference type="HOGENOM" id="CLU_1518535_0_0_1"/>
<dbReference type="GeneID" id="24107181"/>
<protein>
    <submittedName>
        <fullName evidence="2">Beta-glucosidase</fullName>
    </submittedName>
</protein>
<evidence type="ECO:0000313" key="2">
    <source>
        <dbReference type="EMBL" id="GAC94315.1"/>
    </source>
</evidence>
<accession>R9P8C9</accession>
<gene>
    <name evidence="2" type="ORF">PHSY_001886</name>
</gene>
<evidence type="ECO:0000313" key="3">
    <source>
        <dbReference type="Proteomes" id="UP000014071"/>
    </source>
</evidence>